<keyword evidence="2" id="KW-1185">Reference proteome</keyword>
<name>A0AAV3XR39_9CYAN</name>
<sequence length="68" mass="7179">MSSILGTENSTKTKKLNNIFPAAANVINSIPTIIESTRSIMELGSQMTGKIGNALRAAGVVFENPLNC</sequence>
<dbReference type="EMBL" id="BLAY01000308">
    <property type="protein sequence ID" value="GET44218.1"/>
    <property type="molecule type" value="Genomic_DNA"/>
</dbReference>
<evidence type="ECO:0000313" key="1">
    <source>
        <dbReference type="EMBL" id="GET44218.1"/>
    </source>
</evidence>
<comment type="caution">
    <text evidence="1">The sequence shown here is derived from an EMBL/GenBank/DDBJ whole genome shotgun (WGS) entry which is preliminary data.</text>
</comment>
<dbReference type="Proteomes" id="UP001050975">
    <property type="component" value="Unassembled WGS sequence"/>
</dbReference>
<dbReference type="AlphaFoldDB" id="A0AAV3XR39"/>
<protein>
    <submittedName>
        <fullName evidence="1">Uncharacterized protein</fullName>
    </submittedName>
</protein>
<reference evidence="1" key="1">
    <citation type="submission" date="2019-10" db="EMBL/GenBank/DDBJ databases">
        <title>Draft genome sequece of Microseira wollei NIES-4236.</title>
        <authorList>
            <person name="Yamaguchi H."/>
            <person name="Suzuki S."/>
            <person name="Kawachi M."/>
        </authorList>
    </citation>
    <scope>NUCLEOTIDE SEQUENCE</scope>
    <source>
        <strain evidence="1">NIES-4236</strain>
    </source>
</reference>
<evidence type="ECO:0000313" key="2">
    <source>
        <dbReference type="Proteomes" id="UP001050975"/>
    </source>
</evidence>
<proteinExistence type="predicted"/>
<organism evidence="1 2">
    <name type="scientific">Microseira wollei NIES-4236</name>
    <dbReference type="NCBI Taxonomy" id="2530354"/>
    <lineage>
        <taxon>Bacteria</taxon>
        <taxon>Bacillati</taxon>
        <taxon>Cyanobacteriota</taxon>
        <taxon>Cyanophyceae</taxon>
        <taxon>Oscillatoriophycideae</taxon>
        <taxon>Aerosakkonematales</taxon>
        <taxon>Aerosakkonemataceae</taxon>
        <taxon>Microseira</taxon>
    </lineage>
</organism>
<accession>A0AAV3XR39</accession>
<gene>
    <name evidence="1" type="ORF">MiSe_90440</name>
</gene>